<keyword evidence="2" id="KW-0496">Mitochondrion</keyword>
<accession>A0A1J0CYI1</accession>
<reference evidence="2" key="1">
    <citation type="submission" date="2016-08" db="EMBL/GenBank/DDBJ databases">
        <title>Analysis of the complete tongue worms Armillifer agkistrodontis (Crustacea: Pentastomida) mitochondrial genome.</title>
        <authorList>
            <person name="Li J."/>
            <person name="He F."/>
            <person name="Hu W."/>
        </authorList>
    </citation>
    <scope>NUCLEOTIDE SEQUENCE</scope>
    <source>
        <strain evidence="2">Taizhou</strain>
        <tissue evidence="2">Tegument</tissue>
    </source>
</reference>
<dbReference type="GeneID" id="30513255"/>
<evidence type="ECO:0000313" key="2">
    <source>
        <dbReference type="EMBL" id="APB92068.1"/>
    </source>
</evidence>
<name>A0A1J0CYI1_ARMAG</name>
<gene>
    <name evidence="2" type="primary">ATP8</name>
</gene>
<proteinExistence type="predicted"/>
<feature type="transmembrane region" description="Helical" evidence="1">
    <location>
        <begin position="6"/>
        <end position="26"/>
    </location>
</feature>
<organism evidence="2">
    <name type="scientific">Armillifer agkistrodontis</name>
    <name type="common">Tongue worm</name>
    <dbReference type="NCBI Taxonomy" id="592791"/>
    <lineage>
        <taxon>Eukaryota</taxon>
        <taxon>Metazoa</taxon>
        <taxon>Ecdysozoa</taxon>
        <taxon>Arthropoda</taxon>
        <taxon>Crustacea</taxon>
        <taxon>Oligostraca</taxon>
        <taxon>Ichthyostraca</taxon>
        <taxon>Pentastomida</taxon>
        <taxon>Porocephalida</taxon>
        <taxon>Armilliferidae</taxon>
        <taxon>Armillifer</taxon>
    </lineage>
</organism>
<keyword evidence="1" id="KW-1133">Transmembrane helix</keyword>
<protein>
    <submittedName>
        <fullName evidence="2">ATP synthase F0 subunit 8</fullName>
    </submittedName>
</protein>
<keyword evidence="1" id="KW-0472">Membrane</keyword>
<dbReference type="EMBL" id="KX686568">
    <property type="protein sequence ID" value="APB92068.1"/>
    <property type="molecule type" value="Genomic_DNA"/>
</dbReference>
<dbReference type="RefSeq" id="YP_009327744.1">
    <property type="nucleotide sequence ID" value="NC_032061.1"/>
</dbReference>
<geneLocation type="mitochondrion" evidence="2"/>
<keyword evidence="1" id="KW-0812">Transmembrane</keyword>
<dbReference type="AlphaFoldDB" id="A0A1J0CYI1"/>
<evidence type="ECO:0000256" key="1">
    <source>
        <dbReference type="SAM" id="Phobius"/>
    </source>
</evidence>
<dbReference type="CTD" id="4509"/>
<sequence>MPHMMPLHWTSIMMMINMLLIIMITLSHCHTMKLKK</sequence>